<evidence type="ECO:0000313" key="2">
    <source>
        <dbReference type="Proteomes" id="UP000217076"/>
    </source>
</evidence>
<reference evidence="2" key="1">
    <citation type="submission" date="2016-10" db="EMBL/GenBank/DDBJ databases">
        <authorList>
            <person name="Varghese N."/>
            <person name="Submissions S."/>
        </authorList>
    </citation>
    <scope>NUCLEOTIDE SEQUENCE [LARGE SCALE GENOMIC DNA]</scope>
    <source>
        <strain evidence="2">930I</strain>
    </source>
</reference>
<dbReference type="EMBL" id="FNCV01000002">
    <property type="protein sequence ID" value="SDG73036.1"/>
    <property type="molecule type" value="Genomic_DNA"/>
</dbReference>
<name>A0A1G7WM99_9PROT</name>
<evidence type="ECO:0008006" key="3">
    <source>
        <dbReference type="Google" id="ProtNLM"/>
    </source>
</evidence>
<gene>
    <name evidence="1" type="ORF">SAMN05421742_102253</name>
</gene>
<protein>
    <recommendedName>
        <fullName evidence="3">DUF2334 domain-containing protein</fullName>
    </recommendedName>
</protein>
<evidence type="ECO:0000313" key="1">
    <source>
        <dbReference type="EMBL" id="SDG73036.1"/>
    </source>
</evidence>
<organism evidence="1 2">
    <name type="scientific">Roseospirillum parvum</name>
    <dbReference type="NCBI Taxonomy" id="83401"/>
    <lineage>
        <taxon>Bacteria</taxon>
        <taxon>Pseudomonadati</taxon>
        <taxon>Pseudomonadota</taxon>
        <taxon>Alphaproteobacteria</taxon>
        <taxon>Rhodospirillales</taxon>
        <taxon>Rhodospirillaceae</taxon>
        <taxon>Roseospirillum</taxon>
    </lineage>
</organism>
<dbReference type="CDD" id="cd11374">
    <property type="entry name" value="CE4_u10"/>
    <property type="match status" value="1"/>
</dbReference>
<dbReference type="InterPro" id="IPR011330">
    <property type="entry name" value="Glyco_hydro/deAcase_b/a-brl"/>
</dbReference>
<keyword evidence="2" id="KW-1185">Reference proteome</keyword>
<dbReference type="GO" id="GO:0005975">
    <property type="term" value="P:carbohydrate metabolic process"/>
    <property type="evidence" value="ECO:0007669"/>
    <property type="project" value="InterPro"/>
</dbReference>
<dbReference type="Pfam" id="PF10096">
    <property type="entry name" value="DUF2334"/>
    <property type="match status" value="1"/>
</dbReference>
<dbReference type="InterPro" id="IPR018763">
    <property type="entry name" value="DUF2334"/>
</dbReference>
<dbReference type="OrthoDB" id="7421654at2"/>
<dbReference type="Proteomes" id="UP000217076">
    <property type="component" value="Unassembled WGS sequence"/>
</dbReference>
<proteinExistence type="predicted"/>
<sequence length="243" mass="26708">MSAPPPPDNPRAGGPIVSIHDVMPHTLERVGHLLGLTAPLGPVDLLVVPGLDWQPPHIATLKGWQQAGHRLAGHGWTHKARHIKRPYHRLHSLLVSRDVAEHLALDADGIIELMNRCHGWFAAHDLAPPDLYVPPAWALGPLPRHRLNETPFQRVEVLAGVIDTTCGHLTPSPVIGFEADTPLRALTLKTLNSLQLNWARITNRPWRLAIHPDDHTLKLAPNLHTTLERARPGATESKGALPP</sequence>
<dbReference type="AlphaFoldDB" id="A0A1G7WM99"/>
<accession>A0A1G7WM99</accession>
<dbReference type="RefSeq" id="WP_092615953.1">
    <property type="nucleotide sequence ID" value="NZ_FNCV01000002.1"/>
</dbReference>
<dbReference type="SUPFAM" id="SSF88713">
    <property type="entry name" value="Glycoside hydrolase/deacetylase"/>
    <property type="match status" value="1"/>
</dbReference>
<dbReference type="STRING" id="83401.SAMN05421742_102253"/>